<accession>A0A812YIJ7</accession>
<name>A0A812YIJ7_SYMPI</name>
<evidence type="ECO:0000313" key="2">
    <source>
        <dbReference type="Proteomes" id="UP000649617"/>
    </source>
</evidence>
<sequence length="288" mass="31987">MSTAKCRSHGEQFPRISRDRLRSKLVKQFETPWTICDLEDVITGRPGRATDLEACKLRNSRGIYGQRGDDLHFRTDIAVAAGDELLKAARRTALRKYPGMEADGSVLLVLAAGWNADHTTFDCLDSDGHAWRKAELVALAELCALDGHPASTFRVKFKQLLRRLQGEHTAFLLQPISDICAIAPSNTSELQRALEHTLSAPAEARKASCLLWPQQKRQRCQTDAEKLSELTGIPEETAQSILEATGTIAGALQHPMFQPTPQLAARSFKQRLRQPVEVINLDDDLDDP</sequence>
<protein>
    <submittedName>
        <fullName evidence="1">PAT23 protein</fullName>
    </submittedName>
</protein>
<evidence type="ECO:0000313" key="1">
    <source>
        <dbReference type="EMBL" id="CAE7783569.1"/>
    </source>
</evidence>
<keyword evidence="2" id="KW-1185">Reference proteome</keyword>
<dbReference type="Proteomes" id="UP000649617">
    <property type="component" value="Unassembled WGS sequence"/>
</dbReference>
<organism evidence="1 2">
    <name type="scientific">Symbiodinium pilosum</name>
    <name type="common">Dinoflagellate</name>
    <dbReference type="NCBI Taxonomy" id="2952"/>
    <lineage>
        <taxon>Eukaryota</taxon>
        <taxon>Sar</taxon>
        <taxon>Alveolata</taxon>
        <taxon>Dinophyceae</taxon>
        <taxon>Suessiales</taxon>
        <taxon>Symbiodiniaceae</taxon>
        <taxon>Symbiodinium</taxon>
    </lineage>
</organism>
<comment type="caution">
    <text evidence="1">The sequence shown here is derived from an EMBL/GenBank/DDBJ whole genome shotgun (WGS) entry which is preliminary data.</text>
</comment>
<reference evidence="1" key="1">
    <citation type="submission" date="2021-02" db="EMBL/GenBank/DDBJ databases">
        <authorList>
            <person name="Dougan E. K."/>
            <person name="Rhodes N."/>
            <person name="Thang M."/>
            <person name="Chan C."/>
        </authorList>
    </citation>
    <scope>NUCLEOTIDE SEQUENCE</scope>
</reference>
<dbReference type="EMBL" id="CAJNIZ010048168">
    <property type="protein sequence ID" value="CAE7783569.1"/>
    <property type="molecule type" value="Genomic_DNA"/>
</dbReference>
<dbReference type="AlphaFoldDB" id="A0A812YIJ7"/>
<gene>
    <name evidence="1" type="primary">PAT23</name>
    <name evidence="1" type="ORF">SPIL2461_LOCUS23325</name>
</gene>
<feature type="non-terminal residue" evidence="1">
    <location>
        <position position="1"/>
    </location>
</feature>
<dbReference type="OrthoDB" id="10392854at2759"/>
<proteinExistence type="predicted"/>